<reference evidence="9 10" key="1">
    <citation type="submission" date="2021-09" db="EMBL/GenBank/DDBJ databases">
        <title>Genomic insights and catalytic innovation underlie evolution of tropane alkaloids biosynthesis.</title>
        <authorList>
            <person name="Wang Y.-J."/>
            <person name="Tian T."/>
            <person name="Huang J.-P."/>
            <person name="Huang S.-X."/>
        </authorList>
    </citation>
    <scope>NUCLEOTIDE SEQUENCE [LARGE SCALE GENOMIC DNA]</scope>
    <source>
        <strain evidence="9">KIB-2018</strain>
        <tissue evidence="9">Leaf</tissue>
    </source>
</reference>
<dbReference type="PANTHER" id="PTHR28242">
    <property type="entry name" value="PHOSPHORELAY INTERMEDIATE PROTEIN YPD1"/>
    <property type="match status" value="1"/>
</dbReference>
<protein>
    <recommendedName>
        <fullName evidence="7">Histidine-containing phosphotransfer protein</fullName>
    </recommendedName>
</protein>
<comment type="caution">
    <text evidence="9">The sequence shown here is derived from an EMBL/GenBank/DDBJ whole genome shotgun (WGS) entry which is preliminary data.</text>
</comment>
<organism evidence="9 10">
    <name type="scientific">Erythroxylum novogranatense</name>
    <dbReference type="NCBI Taxonomy" id="1862640"/>
    <lineage>
        <taxon>Eukaryota</taxon>
        <taxon>Viridiplantae</taxon>
        <taxon>Streptophyta</taxon>
        <taxon>Embryophyta</taxon>
        <taxon>Tracheophyta</taxon>
        <taxon>Spermatophyta</taxon>
        <taxon>Magnoliopsida</taxon>
        <taxon>eudicotyledons</taxon>
        <taxon>Gunneridae</taxon>
        <taxon>Pentapetalae</taxon>
        <taxon>rosids</taxon>
        <taxon>fabids</taxon>
        <taxon>Malpighiales</taxon>
        <taxon>Erythroxylaceae</taxon>
        <taxon>Erythroxylum</taxon>
    </lineage>
</organism>
<feature type="domain" description="HPt" evidence="8">
    <location>
        <begin position="38"/>
        <end position="133"/>
    </location>
</feature>
<dbReference type="GO" id="GO:0009927">
    <property type="term" value="F:histidine phosphotransfer kinase activity"/>
    <property type="evidence" value="ECO:0007669"/>
    <property type="project" value="UniProtKB-UniRule"/>
</dbReference>
<keyword evidence="1" id="KW-0963">Cytoplasm</keyword>
<sequence length="149" mass="17402">MDRSSLHQQISTLRQSLLDEGILDQRFTQLENLETKDNPDFVEDIFDLYFRDSTRYIASIEQSLQQTPVDSFKLDKTLYRLKGSSASVGAIKIKREVNQMRAYCEEGNLDRAKESFELLKLEHSTFRDKLEPYLEVCSSLFLNMHARNV</sequence>
<dbReference type="GO" id="GO:0000160">
    <property type="term" value="P:phosphorelay signal transduction system"/>
    <property type="evidence" value="ECO:0007669"/>
    <property type="project" value="UniProtKB-UniRule"/>
</dbReference>
<evidence type="ECO:0000256" key="5">
    <source>
        <dbReference type="ARBA" id="ARBA00023242"/>
    </source>
</evidence>
<comment type="caution">
    <text evidence="6">Lacks conserved residue(s) required for the propagation of feature annotation.</text>
</comment>
<comment type="domain">
    <text evidence="7">Histidine-containing phosphotransfer domain (HPt) contains an active histidine that mediates the phosphotransfer.</text>
</comment>
<dbReference type="InterPro" id="IPR045871">
    <property type="entry name" value="AHP1-5/YPD1"/>
</dbReference>
<comment type="function">
    <text evidence="7">Functions as a two-component phosphorelay mediators between cytokinin sensor histidine kinases and response regulators (B-type ARRs). Plays an important role in propagating cytokinin signal transduction.</text>
</comment>
<evidence type="ECO:0000256" key="3">
    <source>
        <dbReference type="ARBA" id="ARBA00022990"/>
    </source>
</evidence>
<evidence type="ECO:0000256" key="6">
    <source>
        <dbReference type="PROSITE-ProRule" id="PRU00110"/>
    </source>
</evidence>
<dbReference type="EMBL" id="JAIWQS010000007">
    <property type="protein sequence ID" value="KAJ8758709.1"/>
    <property type="molecule type" value="Genomic_DNA"/>
</dbReference>
<dbReference type="GO" id="GO:0005829">
    <property type="term" value="C:cytosol"/>
    <property type="evidence" value="ECO:0007669"/>
    <property type="project" value="UniProtKB-SubCell"/>
</dbReference>
<dbReference type="InterPro" id="IPR008207">
    <property type="entry name" value="Sig_transdc_His_kin_Hpt_dom"/>
</dbReference>
<dbReference type="GO" id="GO:0043424">
    <property type="term" value="F:protein histidine kinase binding"/>
    <property type="evidence" value="ECO:0007669"/>
    <property type="project" value="UniProtKB-UniRule"/>
</dbReference>
<dbReference type="GO" id="GO:0005634">
    <property type="term" value="C:nucleus"/>
    <property type="evidence" value="ECO:0007669"/>
    <property type="project" value="UniProtKB-SubCell"/>
</dbReference>
<evidence type="ECO:0000256" key="4">
    <source>
        <dbReference type="ARBA" id="ARBA00023012"/>
    </source>
</evidence>
<keyword evidence="2 7" id="KW-0932">Cytokinin signaling pathway</keyword>
<accession>A0AAV8SXF5</accession>
<dbReference type="Pfam" id="PF01627">
    <property type="entry name" value="Hpt"/>
    <property type="match status" value="1"/>
</dbReference>
<evidence type="ECO:0000313" key="10">
    <source>
        <dbReference type="Proteomes" id="UP001159364"/>
    </source>
</evidence>
<keyword evidence="4 7" id="KW-0902">Two-component regulatory system</keyword>
<dbReference type="PANTHER" id="PTHR28242:SF41">
    <property type="entry name" value="HISTIDINE CONTAINING PHOSPHOTRANSFER PROTEIN"/>
    <property type="match status" value="1"/>
</dbReference>
<dbReference type="AlphaFoldDB" id="A0AAV8SXF5"/>
<dbReference type="PROSITE" id="PS50894">
    <property type="entry name" value="HPT"/>
    <property type="match status" value="1"/>
</dbReference>
<evidence type="ECO:0000313" key="9">
    <source>
        <dbReference type="EMBL" id="KAJ8758709.1"/>
    </source>
</evidence>
<evidence type="ECO:0000256" key="2">
    <source>
        <dbReference type="ARBA" id="ARBA00022864"/>
    </source>
</evidence>
<keyword evidence="3" id="KW-0007">Acetylation</keyword>
<comment type="subcellular location">
    <subcellularLocation>
        <location evidence="7">Cytoplasm</location>
        <location evidence="7">Cytosol</location>
    </subcellularLocation>
    <subcellularLocation>
        <location evidence="7">Nucleus</location>
    </subcellularLocation>
</comment>
<evidence type="ECO:0000256" key="1">
    <source>
        <dbReference type="ARBA" id="ARBA00022490"/>
    </source>
</evidence>
<name>A0AAV8SXF5_9ROSI</name>
<evidence type="ECO:0000256" key="7">
    <source>
        <dbReference type="RuleBase" id="RU369004"/>
    </source>
</evidence>
<dbReference type="InterPro" id="IPR036641">
    <property type="entry name" value="HPT_dom_sf"/>
</dbReference>
<proteinExistence type="predicted"/>
<dbReference type="FunFam" id="1.20.120.160:FF:000001">
    <property type="entry name" value="Histidine-containing phosphotransfer protein 1"/>
    <property type="match status" value="1"/>
</dbReference>
<dbReference type="GO" id="GO:0009736">
    <property type="term" value="P:cytokinin-activated signaling pathway"/>
    <property type="evidence" value="ECO:0007669"/>
    <property type="project" value="UniProtKB-KW"/>
</dbReference>
<gene>
    <name evidence="9" type="ORF">K2173_000430</name>
</gene>
<keyword evidence="10" id="KW-1185">Reference proteome</keyword>
<dbReference type="Gene3D" id="1.20.120.160">
    <property type="entry name" value="HPT domain"/>
    <property type="match status" value="1"/>
</dbReference>
<dbReference type="SUPFAM" id="SSF47226">
    <property type="entry name" value="Histidine-containing phosphotransfer domain, HPT domain"/>
    <property type="match status" value="1"/>
</dbReference>
<evidence type="ECO:0000259" key="8">
    <source>
        <dbReference type="PROSITE" id="PS50894"/>
    </source>
</evidence>
<dbReference type="Proteomes" id="UP001159364">
    <property type="component" value="Linkage Group LG07"/>
</dbReference>
<keyword evidence="5" id="KW-0539">Nucleus</keyword>